<dbReference type="EMBL" id="CP066308">
    <property type="protein sequence ID" value="QQE76163.1"/>
    <property type="molecule type" value="Genomic_DNA"/>
</dbReference>
<accession>A0A7T5EP51</accession>
<protein>
    <recommendedName>
        <fullName evidence="7 18">Phosphatidate cytidylyltransferase</fullName>
        <ecNumber evidence="6 18">2.7.7.41</ecNumber>
    </recommendedName>
</protein>
<feature type="transmembrane region" description="Helical" evidence="19">
    <location>
        <begin position="49"/>
        <end position="69"/>
    </location>
</feature>
<evidence type="ECO:0000256" key="9">
    <source>
        <dbReference type="ARBA" id="ARBA00022516"/>
    </source>
</evidence>
<dbReference type="GO" id="GO:0005886">
    <property type="term" value="C:plasma membrane"/>
    <property type="evidence" value="ECO:0007669"/>
    <property type="project" value="UniProtKB-SubCell"/>
</dbReference>
<evidence type="ECO:0000256" key="4">
    <source>
        <dbReference type="ARBA" id="ARBA00005189"/>
    </source>
</evidence>
<evidence type="ECO:0000313" key="22">
    <source>
        <dbReference type="Proteomes" id="UP000595847"/>
    </source>
</evidence>
<dbReference type="InterPro" id="IPR000374">
    <property type="entry name" value="PC_trans"/>
</dbReference>
<evidence type="ECO:0000256" key="17">
    <source>
        <dbReference type="ARBA" id="ARBA00023264"/>
    </source>
</evidence>
<sequence>MKQRIITGLIGGAGFLLMVYLGDAWFSLLVFALAVIGLFEFLRMAKVQPLSAAGVVGYLLMISLLWPTLSFGGSGTIAMPDFLLPATLLLLVYAVFRKNQFHIEHAALTLVGALYIGYGFAFMAALRNVPDTGFMMTVLVIIGIWTTDSGAYFVGKAIGKRKLWPAISPNKTIEGSVGGLLAAVAVVLAVNAWIGNIPVEKALMIALVTGIAGQLGDLIESAIKRHFGVKDSGRIFPGHGGVLDRFDSMILVFPILHLLGMV</sequence>
<dbReference type="RefSeq" id="WP_198829670.1">
    <property type="nucleotide sequence ID" value="NZ_CP066308.1"/>
</dbReference>
<name>A0A7T5EP51_9BACL</name>
<organism evidence="20 22">
    <name type="scientific">Brevibacillus composti</name>
    <dbReference type="NCBI Taxonomy" id="2796470"/>
    <lineage>
        <taxon>Bacteria</taxon>
        <taxon>Bacillati</taxon>
        <taxon>Bacillota</taxon>
        <taxon>Bacilli</taxon>
        <taxon>Bacillales</taxon>
        <taxon>Paenibacillaceae</taxon>
        <taxon>Brevibacillus</taxon>
    </lineage>
</organism>
<comment type="pathway">
    <text evidence="4">Lipid metabolism.</text>
</comment>
<dbReference type="EMBL" id="CP073708">
    <property type="protein sequence ID" value="QUO43192.1"/>
    <property type="molecule type" value="Genomic_DNA"/>
</dbReference>
<evidence type="ECO:0000256" key="3">
    <source>
        <dbReference type="ARBA" id="ARBA00005119"/>
    </source>
</evidence>
<keyword evidence="10 18" id="KW-0808">Transferase</keyword>
<keyword evidence="14" id="KW-0443">Lipid metabolism</keyword>
<dbReference type="Proteomes" id="UP000677234">
    <property type="component" value="Chromosome"/>
</dbReference>
<evidence type="ECO:0000256" key="18">
    <source>
        <dbReference type="RuleBase" id="RU003938"/>
    </source>
</evidence>
<feature type="transmembrane region" description="Helical" evidence="19">
    <location>
        <begin position="75"/>
        <end position="96"/>
    </location>
</feature>
<evidence type="ECO:0000256" key="15">
    <source>
        <dbReference type="ARBA" id="ARBA00023136"/>
    </source>
</evidence>
<evidence type="ECO:0000256" key="14">
    <source>
        <dbReference type="ARBA" id="ARBA00023098"/>
    </source>
</evidence>
<comment type="catalytic activity">
    <reaction evidence="1 18">
        <text>a 1,2-diacyl-sn-glycero-3-phosphate + CTP + H(+) = a CDP-1,2-diacyl-sn-glycerol + diphosphate</text>
        <dbReference type="Rhea" id="RHEA:16229"/>
        <dbReference type="ChEBI" id="CHEBI:15378"/>
        <dbReference type="ChEBI" id="CHEBI:33019"/>
        <dbReference type="ChEBI" id="CHEBI:37563"/>
        <dbReference type="ChEBI" id="CHEBI:58332"/>
        <dbReference type="ChEBI" id="CHEBI:58608"/>
        <dbReference type="EC" id="2.7.7.41"/>
    </reaction>
</comment>
<evidence type="ECO:0000256" key="13">
    <source>
        <dbReference type="ARBA" id="ARBA00022989"/>
    </source>
</evidence>
<reference evidence="21" key="2">
    <citation type="submission" date="2021-04" db="EMBL/GenBank/DDBJ databases">
        <title>Brevibacillus composti FJAT-54423, complete genome.</title>
        <authorList>
            <person name="Tang R."/>
        </authorList>
    </citation>
    <scope>NUCLEOTIDE SEQUENCE</scope>
    <source>
        <strain evidence="21">FJAT-54424</strain>
    </source>
</reference>
<evidence type="ECO:0000256" key="6">
    <source>
        <dbReference type="ARBA" id="ARBA00012487"/>
    </source>
</evidence>
<dbReference type="PANTHER" id="PTHR46382">
    <property type="entry name" value="PHOSPHATIDATE CYTIDYLYLTRANSFERASE"/>
    <property type="match status" value="1"/>
</dbReference>
<gene>
    <name evidence="20" type="ORF">JD108_10010</name>
    <name evidence="21" type="ORF">KDJ56_09705</name>
</gene>
<keyword evidence="9" id="KW-0444">Lipid biosynthesis</keyword>
<keyword evidence="15 19" id="KW-0472">Membrane</keyword>
<evidence type="ECO:0000256" key="1">
    <source>
        <dbReference type="ARBA" id="ARBA00001698"/>
    </source>
</evidence>
<evidence type="ECO:0000313" key="21">
    <source>
        <dbReference type="EMBL" id="QUO43192.1"/>
    </source>
</evidence>
<dbReference type="UniPathway" id="UPA00557">
    <property type="reaction ID" value="UER00614"/>
</dbReference>
<keyword evidence="8" id="KW-1003">Cell membrane</keyword>
<keyword evidence="17" id="KW-1208">Phospholipid metabolism</keyword>
<evidence type="ECO:0000256" key="10">
    <source>
        <dbReference type="ARBA" id="ARBA00022679"/>
    </source>
</evidence>
<evidence type="ECO:0000313" key="23">
    <source>
        <dbReference type="Proteomes" id="UP000677234"/>
    </source>
</evidence>
<keyword evidence="12 18" id="KW-0548">Nucleotidyltransferase</keyword>
<evidence type="ECO:0000256" key="2">
    <source>
        <dbReference type="ARBA" id="ARBA00004651"/>
    </source>
</evidence>
<proteinExistence type="inferred from homology"/>
<comment type="subcellular location">
    <subcellularLocation>
        <location evidence="2">Cell membrane</location>
        <topology evidence="2">Multi-pass membrane protein</topology>
    </subcellularLocation>
</comment>
<dbReference type="PANTHER" id="PTHR46382:SF1">
    <property type="entry name" value="PHOSPHATIDATE CYTIDYLYLTRANSFERASE"/>
    <property type="match status" value="1"/>
</dbReference>
<evidence type="ECO:0000256" key="5">
    <source>
        <dbReference type="ARBA" id="ARBA00010185"/>
    </source>
</evidence>
<keyword evidence="23" id="KW-1185">Reference proteome</keyword>
<feature type="transmembrane region" description="Helical" evidence="19">
    <location>
        <begin position="132"/>
        <end position="154"/>
    </location>
</feature>
<evidence type="ECO:0000256" key="16">
    <source>
        <dbReference type="ARBA" id="ARBA00023209"/>
    </source>
</evidence>
<dbReference type="Proteomes" id="UP000595847">
    <property type="component" value="Chromosome"/>
</dbReference>
<keyword evidence="13 19" id="KW-1133">Transmembrane helix</keyword>
<evidence type="ECO:0000256" key="19">
    <source>
        <dbReference type="SAM" id="Phobius"/>
    </source>
</evidence>
<dbReference type="KEGG" id="bcop:JD108_10010"/>
<feature type="transmembrane region" description="Helical" evidence="19">
    <location>
        <begin position="24"/>
        <end position="42"/>
    </location>
</feature>
<dbReference type="GO" id="GO:0016024">
    <property type="term" value="P:CDP-diacylglycerol biosynthetic process"/>
    <property type="evidence" value="ECO:0007669"/>
    <property type="project" value="UniProtKB-UniPathway"/>
</dbReference>
<evidence type="ECO:0000256" key="7">
    <source>
        <dbReference type="ARBA" id="ARBA00019373"/>
    </source>
</evidence>
<evidence type="ECO:0000256" key="8">
    <source>
        <dbReference type="ARBA" id="ARBA00022475"/>
    </source>
</evidence>
<dbReference type="AlphaFoldDB" id="A0A7T5EP51"/>
<dbReference type="GO" id="GO:0004605">
    <property type="term" value="F:phosphatidate cytidylyltransferase activity"/>
    <property type="evidence" value="ECO:0007669"/>
    <property type="project" value="UniProtKB-EC"/>
</dbReference>
<comment type="pathway">
    <text evidence="3 18">Phospholipid metabolism; CDP-diacylglycerol biosynthesis; CDP-diacylglycerol from sn-glycerol 3-phosphate: step 3/3.</text>
</comment>
<comment type="similarity">
    <text evidence="5 18">Belongs to the CDS family.</text>
</comment>
<evidence type="ECO:0000256" key="12">
    <source>
        <dbReference type="ARBA" id="ARBA00022695"/>
    </source>
</evidence>
<reference evidence="20 22" key="1">
    <citation type="submission" date="2020-12" db="EMBL/GenBank/DDBJ databases">
        <title>strain FJAT-54423T represents a novel species of the genus Brevibacillus.</title>
        <authorList>
            <person name="Tang R."/>
        </authorList>
    </citation>
    <scope>NUCLEOTIDE SEQUENCE [LARGE SCALE GENOMIC DNA]</scope>
    <source>
        <strain evidence="20 22">FJAT-54423</strain>
    </source>
</reference>
<keyword evidence="16" id="KW-0594">Phospholipid biosynthesis</keyword>
<evidence type="ECO:0000313" key="20">
    <source>
        <dbReference type="EMBL" id="QQE76163.1"/>
    </source>
</evidence>
<feature type="transmembrane region" description="Helical" evidence="19">
    <location>
        <begin position="108"/>
        <end position="126"/>
    </location>
</feature>
<evidence type="ECO:0000256" key="11">
    <source>
        <dbReference type="ARBA" id="ARBA00022692"/>
    </source>
</evidence>
<dbReference type="Pfam" id="PF01148">
    <property type="entry name" value="CTP_transf_1"/>
    <property type="match status" value="1"/>
</dbReference>
<dbReference type="EC" id="2.7.7.41" evidence="6 18"/>
<feature type="transmembrane region" description="Helical" evidence="19">
    <location>
        <begin position="175"/>
        <end position="195"/>
    </location>
</feature>
<dbReference type="PROSITE" id="PS01315">
    <property type="entry name" value="CDS"/>
    <property type="match status" value="1"/>
</dbReference>
<keyword evidence="11 18" id="KW-0812">Transmembrane</keyword>